<accession>A0A6M7WMX3</accession>
<evidence type="ECO:0000313" key="3">
    <source>
        <dbReference type="Proteomes" id="UP000503017"/>
    </source>
</evidence>
<gene>
    <name evidence="2" type="ORF">EB235_18720</name>
</gene>
<dbReference type="Proteomes" id="UP000503017">
    <property type="component" value="Chromosome"/>
</dbReference>
<feature type="signal peptide" evidence="1">
    <location>
        <begin position="1"/>
        <end position="20"/>
    </location>
</feature>
<name>A0A6M7WMX3_RHILI</name>
<feature type="chain" id="PRO_5026858602" evidence="1">
    <location>
        <begin position="21"/>
        <end position="78"/>
    </location>
</feature>
<evidence type="ECO:0000313" key="2">
    <source>
        <dbReference type="EMBL" id="QKD03285.1"/>
    </source>
</evidence>
<evidence type="ECO:0000256" key="1">
    <source>
        <dbReference type="SAM" id="SignalP"/>
    </source>
</evidence>
<protein>
    <submittedName>
        <fullName evidence="2">Uncharacterized protein</fullName>
    </submittedName>
</protein>
<dbReference type="AlphaFoldDB" id="A0A6M7WMX3"/>
<dbReference type="RefSeq" id="WP_027029568.1">
    <property type="nucleotide sequence ID" value="NZ_CP033367.1"/>
</dbReference>
<sequence length="78" mass="8072">MKRIAIAALLTTSAVLSAHAEGVTVDALLKQGFEVKAAIPSNAGPGLVLQKGDAVFMCFVAETKTSGDIATQYCKPVH</sequence>
<reference evidence="2 3" key="1">
    <citation type="submission" date="2018-10" db="EMBL/GenBank/DDBJ databases">
        <authorList>
            <person name="Perry B.J."/>
            <person name="Sullivan J.T."/>
            <person name="Murphy R.J.T."/>
            <person name="Ramsay J.P."/>
            <person name="Ronson C.W."/>
        </authorList>
    </citation>
    <scope>NUCLEOTIDE SEQUENCE [LARGE SCALE GENOMIC DNA]</scope>
    <source>
        <strain evidence="2 3">R88b</strain>
    </source>
</reference>
<dbReference type="EMBL" id="CP033367">
    <property type="protein sequence ID" value="QKD03285.1"/>
    <property type="molecule type" value="Genomic_DNA"/>
</dbReference>
<keyword evidence="1" id="KW-0732">Signal</keyword>
<proteinExistence type="predicted"/>
<organism evidence="2 3">
    <name type="scientific">Mesorhizobium loti R88b</name>
    <dbReference type="NCBI Taxonomy" id="935548"/>
    <lineage>
        <taxon>Bacteria</taxon>
        <taxon>Pseudomonadati</taxon>
        <taxon>Pseudomonadota</taxon>
        <taxon>Alphaproteobacteria</taxon>
        <taxon>Hyphomicrobiales</taxon>
        <taxon>Phyllobacteriaceae</taxon>
        <taxon>Mesorhizobium</taxon>
    </lineage>
</organism>